<dbReference type="EMBL" id="JAPEIS010000014">
    <property type="protein sequence ID" value="KAJ8060070.1"/>
    <property type="molecule type" value="Genomic_DNA"/>
</dbReference>
<feature type="region of interest" description="Disordered" evidence="1">
    <location>
        <begin position="1"/>
        <end position="57"/>
    </location>
</feature>
<organism evidence="2 3">
    <name type="scientific">Sclerotinia nivalis</name>
    <dbReference type="NCBI Taxonomy" id="352851"/>
    <lineage>
        <taxon>Eukaryota</taxon>
        <taxon>Fungi</taxon>
        <taxon>Dikarya</taxon>
        <taxon>Ascomycota</taxon>
        <taxon>Pezizomycotina</taxon>
        <taxon>Leotiomycetes</taxon>
        <taxon>Helotiales</taxon>
        <taxon>Sclerotiniaceae</taxon>
        <taxon>Sclerotinia</taxon>
    </lineage>
</organism>
<evidence type="ECO:0000313" key="2">
    <source>
        <dbReference type="EMBL" id="KAJ8060070.1"/>
    </source>
</evidence>
<evidence type="ECO:0000313" key="3">
    <source>
        <dbReference type="Proteomes" id="UP001152300"/>
    </source>
</evidence>
<proteinExistence type="predicted"/>
<dbReference type="AlphaFoldDB" id="A0A9X0AC91"/>
<reference evidence="2" key="1">
    <citation type="submission" date="2022-11" db="EMBL/GenBank/DDBJ databases">
        <title>Genome Resource of Sclerotinia nivalis Strain SnTB1, a Plant Pathogen Isolated from American Ginseng.</title>
        <authorList>
            <person name="Fan S."/>
        </authorList>
    </citation>
    <scope>NUCLEOTIDE SEQUENCE</scope>
    <source>
        <strain evidence="2">SnTB1</strain>
    </source>
</reference>
<accession>A0A9X0AC91</accession>
<name>A0A9X0AC91_9HELO</name>
<dbReference type="Proteomes" id="UP001152300">
    <property type="component" value="Unassembled WGS sequence"/>
</dbReference>
<feature type="compositionally biased region" description="Pro residues" evidence="1">
    <location>
        <begin position="28"/>
        <end position="38"/>
    </location>
</feature>
<evidence type="ECO:0000256" key="1">
    <source>
        <dbReference type="SAM" id="MobiDB-lite"/>
    </source>
</evidence>
<feature type="compositionally biased region" description="Low complexity" evidence="1">
    <location>
        <begin position="39"/>
        <end position="52"/>
    </location>
</feature>
<keyword evidence="3" id="KW-1185">Reference proteome</keyword>
<comment type="caution">
    <text evidence="2">The sequence shown here is derived from an EMBL/GenBank/DDBJ whole genome shotgun (WGS) entry which is preliminary data.</text>
</comment>
<dbReference type="OrthoDB" id="3551899at2759"/>
<sequence>MDSHTHHNEYATISGPPSPPWSVSSTPPSEPSSQPPSPLRRSSSPKPPNLLSSREKDQEFITYMVQNNKIIAEMKEKSTNVKSKNMDYVGVAEGEDLARQVLILQAIGSSSKDKLRKIAFALQSDRVIRKWTKTKYAGVKVEWKKVIPELVVGNRFVRNWLTKMLLRERADGTFEINDDEDCSSALEIVRGHGKMGRC</sequence>
<protein>
    <submittedName>
        <fullName evidence="2">Uncharacterized protein</fullName>
    </submittedName>
</protein>
<gene>
    <name evidence="2" type="ORF">OCU04_011680</name>
</gene>